<dbReference type="Proteomes" id="UP000094527">
    <property type="component" value="Unassembled WGS sequence"/>
</dbReference>
<dbReference type="AlphaFoldDB" id="A0A1D2MJA9"/>
<comment type="caution">
    <text evidence="2">The sequence shown here is derived from an EMBL/GenBank/DDBJ whole genome shotgun (WGS) entry which is preliminary data.</text>
</comment>
<dbReference type="GO" id="GO:0005634">
    <property type="term" value="C:nucleus"/>
    <property type="evidence" value="ECO:0007669"/>
    <property type="project" value="TreeGrafter"/>
</dbReference>
<dbReference type="PANTHER" id="PTHR10840:SF0">
    <property type="entry name" value="PROGRAMMED CELL DEATH PROTEIN 5"/>
    <property type="match status" value="1"/>
</dbReference>
<sequence length="102" mass="11754">MYATQKHGLRNNSLTISKWITRLGTCQLPFWDAPNQPSKEEEMQQQRQRQEEFKNQVLNQILDQQARARLSTLSLAKPEKAQAVEGMLINMARMGRIGGENQ</sequence>
<gene>
    <name evidence="2" type="ORF">Ocin01_13689</name>
</gene>
<keyword evidence="3" id="KW-1185">Reference proteome</keyword>
<comment type="similarity">
    <text evidence="1">Belongs to the PDCD5 family.</text>
</comment>
<dbReference type="Pfam" id="PF01984">
    <property type="entry name" value="dsDNA_bind"/>
    <property type="match status" value="1"/>
</dbReference>
<dbReference type="SUPFAM" id="SSF46950">
    <property type="entry name" value="Double-stranded DNA-binding domain"/>
    <property type="match status" value="1"/>
</dbReference>
<dbReference type="EMBL" id="LJIJ01001101">
    <property type="protein sequence ID" value="ODM93001.1"/>
    <property type="molecule type" value="Genomic_DNA"/>
</dbReference>
<name>A0A1D2MJA9_ORCCI</name>
<dbReference type="PANTHER" id="PTHR10840">
    <property type="entry name" value="PROGRAMMED CELL DEATH PROTEIN 5"/>
    <property type="match status" value="1"/>
</dbReference>
<dbReference type="InterPro" id="IPR036883">
    <property type="entry name" value="PDCD5-like_sf"/>
</dbReference>
<proteinExistence type="inferred from homology"/>
<dbReference type="GO" id="GO:0003677">
    <property type="term" value="F:DNA binding"/>
    <property type="evidence" value="ECO:0007669"/>
    <property type="project" value="InterPro"/>
</dbReference>
<evidence type="ECO:0000313" key="3">
    <source>
        <dbReference type="Proteomes" id="UP000094527"/>
    </source>
</evidence>
<protein>
    <submittedName>
        <fullName evidence="2">Programmed cell death protein 5</fullName>
    </submittedName>
</protein>
<organism evidence="2 3">
    <name type="scientific">Orchesella cincta</name>
    <name type="common">Springtail</name>
    <name type="synonym">Podura cincta</name>
    <dbReference type="NCBI Taxonomy" id="48709"/>
    <lineage>
        <taxon>Eukaryota</taxon>
        <taxon>Metazoa</taxon>
        <taxon>Ecdysozoa</taxon>
        <taxon>Arthropoda</taxon>
        <taxon>Hexapoda</taxon>
        <taxon>Collembola</taxon>
        <taxon>Entomobryomorpha</taxon>
        <taxon>Entomobryoidea</taxon>
        <taxon>Orchesellidae</taxon>
        <taxon>Orchesellinae</taxon>
        <taxon>Orchesella</taxon>
    </lineage>
</organism>
<reference evidence="2 3" key="1">
    <citation type="journal article" date="2016" name="Genome Biol. Evol.">
        <title>Gene Family Evolution Reflects Adaptation to Soil Environmental Stressors in the Genome of the Collembolan Orchesella cincta.</title>
        <authorList>
            <person name="Faddeeva-Vakhrusheva A."/>
            <person name="Derks M.F."/>
            <person name="Anvar S.Y."/>
            <person name="Agamennone V."/>
            <person name="Suring W."/>
            <person name="Smit S."/>
            <person name="van Straalen N.M."/>
            <person name="Roelofs D."/>
        </authorList>
    </citation>
    <scope>NUCLEOTIDE SEQUENCE [LARGE SCALE GENOMIC DNA]</scope>
    <source>
        <tissue evidence="2">Mixed pool</tissue>
    </source>
</reference>
<evidence type="ECO:0000313" key="2">
    <source>
        <dbReference type="EMBL" id="ODM93001.1"/>
    </source>
</evidence>
<accession>A0A1D2MJA9</accession>
<evidence type="ECO:0000256" key="1">
    <source>
        <dbReference type="ARBA" id="ARBA00010490"/>
    </source>
</evidence>
<dbReference type="OrthoDB" id="10252486at2759"/>
<dbReference type="STRING" id="48709.A0A1D2MJA9"/>
<dbReference type="GO" id="GO:0005829">
    <property type="term" value="C:cytosol"/>
    <property type="evidence" value="ECO:0007669"/>
    <property type="project" value="TreeGrafter"/>
</dbReference>
<dbReference type="Gene3D" id="1.10.8.140">
    <property type="entry name" value="PDCD5-like"/>
    <property type="match status" value="1"/>
</dbReference>
<dbReference type="InterPro" id="IPR002836">
    <property type="entry name" value="PDCD5-like"/>
</dbReference>